<dbReference type="GO" id="GO:0000122">
    <property type="term" value="P:negative regulation of transcription by RNA polymerase II"/>
    <property type="evidence" value="ECO:0007669"/>
    <property type="project" value="UniProtKB-ARBA"/>
</dbReference>
<proteinExistence type="predicted"/>
<protein>
    <recommendedName>
        <fullName evidence="7">C2H2-type domain-containing protein</fullName>
    </recommendedName>
</protein>
<evidence type="ECO:0000256" key="4">
    <source>
        <dbReference type="ARBA" id="ARBA00022833"/>
    </source>
</evidence>
<evidence type="ECO:0000256" key="6">
    <source>
        <dbReference type="SAM" id="MobiDB-lite"/>
    </source>
</evidence>
<feature type="region of interest" description="Disordered" evidence="6">
    <location>
        <begin position="73"/>
        <end position="92"/>
    </location>
</feature>
<dbReference type="PROSITE" id="PS50157">
    <property type="entry name" value="ZINC_FINGER_C2H2_2"/>
    <property type="match status" value="4"/>
</dbReference>
<dbReference type="GO" id="GO:0045944">
    <property type="term" value="P:positive regulation of transcription by RNA polymerase II"/>
    <property type="evidence" value="ECO:0007669"/>
    <property type="project" value="UniProtKB-ARBA"/>
</dbReference>
<dbReference type="AlphaFoldDB" id="A0AAD5MY99"/>
<dbReference type="GO" id="GO:0005634">
    <property type="term" value="C:nucleus"/>
    <property type="evidence" value="ECO:0007669"/>
    <property type="project" value="UniProtKB-ARBA"/>
</dbReference>
<evidence type="ECO:0000313" key="8">
    <source>
        <dbReference type="EMBL" id="KAJ1356266.1"/>
    </source>
</evidence>
<dbReference type="EMBL" id="JAHQIW010002760">
    <property type="protein sequence ID" value="KAJ1356266.1"/>
    <property type="molecule type" value="Genomic_DNA"/>
</dbReference>
<feature type="region of interest" description="Disordered" evidence="6">
    <location>
        <begin position="1"/>
        <end position="22"/>
    </location>
</feature>
<dbReference type="PANTHER" id="PTHR19818:SF139">
    <property type="entry name" value="PAIR-RULE PROTEIN ODD-PAIRED"/>
    <property type="match status" value="1"/>
</dbReference>
<dbReference type="GO" id="GO:0000978">
    <property type="term" value="F:RNA polymerase II cis-regulatory region sequence-specific DNA binding"/>
    <property type="evidence" value="ECO:0007669"/>
    <property type="project" value="TreeGrafter"/>
</dbReference>
<feature type="compositionally biased region" description="Polar residues" evidence="6">
    <location>
        <begin position="73"/>
        <end position="88"/>
    </location>
</feature>
<evidence type="ECO:0000256" key="3">
    <source>
        <dbReference type="ARBA" id="ARBA00022771"/>
    </source>
</evidence>
<dbReference type="InterPro" id="IPR013087">
    <property type="entry name" value="Znf_C2H2_type"/>
</dbReference>
<evidence type="ECO:0000259" key="7">
    <source>
        <dbReference type="PROSITE" id="PS50157"/>
    </source>
</evidence>
<evidence type="ECO:0000256" key="1">
    <source>
        <dbReference type="ARBA" id="ARBA00022723"/>
    </source>
</evidence>
<feature type="domain" description="C2H2-type" evidence="7">
    <location>
        <begin position="118"/>
        <end position="145"/>
    </location>
</feature>
<reference evidence="8" key="1">
    <citation type="submission" date="2021-06" db="EMBL/GenBank/DDBJ databases">
        <title>Parelaphostrongylus tenuis whole genome reference sequence.</title>
        <authorList>
            <person name="Garwood T.J."/>
            <person name="Larsen P.A."/>
            <person name="Fountain-Jones N.M."/>
            <person name="Garbe J.R."/>
            <person name="Macchietto M.G."/>
            <person name="Kania S.A."/>
            <person name="Gerhold R.W."/>
            <person name="Richards J.E."/>
            <person name="Wolf T.M."/>
        </authorList>
    </citation>
    <scope>NUCLEOTIDE SEQUENCE</scope>
    <source>
        <strain evidence="8">MNPRO001-30</strain>
        <tissue evidence="8">Meninges</tissue>
    </source>
</reference>
<dbReference type="PROSITE" id="PS00028">
    <property type="entry name" value="ZINC_FINGER_C2H2_1"/>
    <property type="match status" value="3"/>
</dbReference>
<dbReference type="GO" id="GO:0000981">
    <property type="term" value="F:DNA-binding transcription factor activity, RNA polymerase II-specific"/>
    <property type="evidence" value="ECO:0007669"/>
    <property type="project" value="TreeGrafter"/>
</dbReference>
<keyword evidence="2" id="KW-0677">Repeat</keyword>
<feature type="domain" description="C2H2-type" evidence="7">
    <location>
        <begin position="147"/>
        <end position="175"/>
    </location>
</feature>
<dbReference type="SMART" id="SM00355">
    <property type="entry name" value="ZnF_C2H2"/>
    <property type="match status" value="5"/>
</dbReference>
<feature type="domain" description="C2H2-type" evidence="7">
    <location>
        <begin position="235"/>
        <end position="259"/>
    </location>
</feature>
<sequence>MQNETKCGAQETRNGIYETKPVPYESNLTEPLFEPGQTLAVKEETGEDCLIVKEETGESSVCYATDLPNASTSADFSENNVPSHNDPSSGKEKVPEILHATDVNLEKEHEKSTVEEPNKCVECGKQFTSKNLLQKHLYTHRRGKRNITCEECGRTFSRSDGLYTHKQVFHENHRFMCMCEGCDHPGFRSRQSLNDHIRLIHAKVRPHECETCGKAFVNRDQLGIHRVKHTSDSPFPCKCGVKFRHKSSLIKHRRLCLLH</sequence>
<dbReference type="Gene3D" id="3.30.160.60">
    <property type="entry name" value="Classic Zinc Finger"/>
    <property type="match status" value="4"/>
</dbReference>
<organism evidence="8 9">
    <name type="scientific">Parelaphostrongylus tenuis</name>
    <name type="common">Meningeal worm</name>
    <dbReference type="NCBI Taxonomy" id="148309"/>
    <lineage>
        <taxon>Eukaryota</taxon>
        <taxon>Metazoa</taxon>
        <taxon>Ecdysozoa</taxon>
        <taxon>Nematoda</taxon>
        <taxon>Chromadorea</taxon>
        <taxon>Rhabditida</taxon>
        <taxon>Rhabditina</taxon>
        <taxon>Rhabditomorpha</taxon>
        <taxon>Strongyloidea</taxon>
        <taxon>Metastrongylidae</taxon>
        <taxon>Parelaphostrongylus</taxon>
    </lineage>
</organism>
<keyword evidence="4" id="KW-0862">Zinc</keyword>
<dbReference type="PANTHER" id="PTHR19818">
    <property type="entry name" value="ZINC FINGER PROTEIN ZIC AND GLI"/>
    <property type="match status" value="1"/>
</dbReference>
<gene>
    <name evidence="8" type="ORF">KIN20_013945</name>
</gene>
<dbReference type="Pfam" id="PF00096">
    <property type="entry name" value="zf-C2H2"/>
    <property type="match status" value="3"/>
</dbReference>
<keyword evidence="1" id="KW-0479">Metal-binding</keyword>
<evidence type="ECO:0000313" key="9">
    <source>
        <dbReference type="Proteomes" id="UP001196413"/>
    </source>
</evidence>
<comment type="caution">
    <text evidence="8">The sequence shown here is derived from an EMBL/GenBank/DDBJ whole genome shotgun (WGS) entry which is preliminary data.</text>
</comment>
<feature type="domain" description="C2H2-type" evidence="7">
    <location>
        <begin position="207"/>
        <end position="234"/>
    </location>
</feature>
<name>A0AAD5MY99_PARTN</name>
<keyword evidence="9" id="KW-1185">Reference proteome</keyword>
<dbReference type="InterPro" id="IPR050329">
    <property type="entry name" value="GLI_C2H2-zinc-finger"/>
</dbReference>
<accession>A0AAD5MY99</accession>
<dbReference type="InterPro" id="IPR036236">
    <property type="entry name" value="Znf_C2H2_sf"/>
</dbReference>
<evidence type="ECO:0000256" key="2">
    <source>
        <dbReference type="ARBA" id="ARBA00022737"/>
    </source>
</evidence>
<dbReference type="GO" id="GO:0008270">
    <property type="term" value="F:zinc ion binding"/>
    <property type="evidence" value="ECO:0007669"/>
    <property type="project" value="UniProtKB-KW"/>
</dbReference>
<dbReference type="FunFam" id="3.30.160.60:FF:000446">
    <property type="entry name" value="Zinc finger protein"/>
    <property type="match status" value="1"/>
</dbReference>
<dbReference type="Proteomes" id="UP001196413">
    <property type="component" value="Unassembled WGS sequence"/>
</dbReference>
<dbReference type="SUPFAM" id="SSF57667">
    <property type="entry name" value="beta-beta-alpha zinc fingers"/>
    <property type="match status" value="2"/>
</dbReference>
<evidence type="ECO:0000256" key="5">
    <source>
        <dbReference type="PROSITE-ProRule" id="PRU00042"/>
    </source>
</evidence>
<keyword evidence="3 5" id="KW-0863">Zinc-finger</keyword>